<evidence type="ECO:0000256" key="5">
    <source>
        <dbReference type="SAM" id="MobiDB-lite"/>
    </source>
</evidence>
<dbReference type="NCBIfam" id="NF037982">
    <property type="entry name" value="Nramp_1"/>
    <property type="match status" value="1"/>
</dbReference>
<feature type="transmembrane region" description="Helical" evidence="6">
    <location>
        <begin position="173"/>
        <end position="193"/>
    </location>
</feature>
<dbReference type="PANTHER" id="PTHR11706">
    <property type="entry name" value="SOLUTE CARRIER PROTEIN FAMILY 11 MEMBER"/>
    <property type="match status" value="1"/>
</dbReference>
<feature type="compositionally biased region" description="Low complexity" evidence="5">
    <location>
        <begin position="29"/>
        <end position="41"/>
    </location>
</feature>
<dbReference type="Proteomes" id="UP000001744">
    <property type="component" value="Unassembled WGS sequence"/>
</dbReference>
<dbReference type="GO" id="GO:0006879">
    <property type="term" value="P:intracellular iron ion homeostasis"/>
    <property type="evidence" value="ECO:0000318"/>
    <property type="project" value="GO_Central"/>
</dbReference>
<dbReference type="GO" id="GO:0005886">
    <property type="term" value="C:plasma membrane"/>
    <property type="evidence" value="ECO:0000318"/>
    <property type="project" value="GO_Central"/>
</dbReference>
<dbReference type="NCBIfam" id="TIGR01197">
    <property type="entry name" value="nramp"/>
    <property type="match status" value="1"/>
</dbReference>
<dbReference type="HOGENOM" id="CLU_020088_4_1_1"/>
<evidence type="ECO:0000313" key="8">
    <source>
        <dbReference type="JaponicusDB" id="SJAG_01007"/>
    </source>
</evidence>
<feature type="compositionally biased region" description="Basic and acidic residues" evidence="5">
    <location>
        <begin position="1"/>
        <end position="10"/>
    </location>
</feature>
<feature type="transmembrane region" description="Helical" evidence="6">
    <location>
        <begin position="437"/>
        <end position="456"/>
    </location>
</feature>
<dbReference type="GO" id="GO:0015295">
    <property type="term" value="F:solute:proton symporter activity"/>
    <property type="evidence" value="ECO:0007669"/>
    <property type="project" value="EnsemblFungi"/>
</dbReference>
<evidence type="ECO:0000313" key="7">
    <source>
        <dbReference type="EMBL" id="EEB05983.1"/>
    </source>
</evidence>
<sequence>MSFINKKDEDLSPESRSTAVVRRIDPVESSSSNSGRASSTASEEKSTRERILHYFHAAGSQLKEYCRFVGPGFLIAVAYIDPGNYSTDIDAGSKFQYKLLFVILLSNFLAVYLQSLCCRLGSVSGYDLARNCREHFPKYLCWTFYLLAEIAIIATDMAEVIGTAFALKILFKLPLPGGVVLTILDVLLTLVAWRPDGPMLGIRLFEMVVALLVLTVAICFALVLGRVNLGSAGHLFKGFLPSTTVFSRSGLYSGIGILGATVMPHSLYLGSGLVQSRLRDYDIRHNIVTAGDLNDPDTEYKPSFSAINHSLTFSIVEVASSLFTFALFTNSSILIVAGAVLYNTPEADASDLFTIYELFSKYVSKSVGKLFAVALLLSGISAGYVCTISGQMVSEGYINWTCKPWIRRTATRLIAIIPCLVVTLGLGESGLNRVLNASQVCLSILLPFLTFPLILFTSSRKVMTVQESEFVSNGGESELKQITHDYSLSWTTSVISWLVWLFLAAINILLIVWLALGISN</sequence>
<evidence type="ECO:0000256" key="3">
    <source>
        <dbReference type="ARBA" id="ARBA00022989"/>
    </source>
</evidence>
<dbReference type="HAMAP" id="MF_00221">
    <property type="entry name" value="NRAMP"/>
    <property type="match status" value="1"/>
</dbReference>
<feature type="transmembrane region" description="Helical" evidence="6">
    <location>
        <begin position="370"/>
        <end position="393"/>
    </location>
</feature>
<dbReference type="InterPro" id="IPR001046">
    <property type="entry name" value="NRAMP_fam"/>
</dbReference>
<accession>B6JX82</accession>
<dbReference type="AlphaFoldDB" id="B6JX82"/>
<feature type="region of interest" description="Disordered" evidence="5">
    <location>
        <begin position="1"/>
        <end position="44"/>
    </location>
</feature>
<evidence type="ECO:0000256" key="1">
    <source>
        <dbReference type="ARBA" id="ARBA00004141"/>
    </source>
</evidence>
<evidence type="ECO:0000313" key="9">
    <source>
        <dbReference type="Proteomes" id="UP000001744"/>
    </source>
</evidence>
<keyword evidence="2 6" id="KW-0812">Transmembrane</keyword>
<dbReference type="GO" id="GO:0005384">
    <property type="term" value="F:manganese ion transmembrane transporter activity"/>
    <property type="evidence" value="ECO:0000318"/>
    <property type="project" value="GO_Central"/>
</dbReference>
<dbReference type="PRINTS" id="PR00447">
    <property type="entry name" value="NATRESASSCMP"/>
</dbReference>
<dbReference type="OrthoDB" id="409173at2759"/>
<dbReference type="STRING" id="402676.B6JX82"/>
<feature type="transmembrane region" description="Helical" evidence="6">
    <location>
        <begin position="322"/>
        <end position="342"/>
    </location>
</feature>
<dbReference type="GO" id="GO:0006878">
    <property type="term" value="P:intracellular copper ion homeostasis"/>
    <property type="evidence" value="ECO:0007669"/>
    <property type="project" value="EnsemblFungi"/>
</dbReference>
<reference evidence="7 9" key="1">
    <citation type="journal article" date="2011" name="Science">
        <title>Comparative functional genomics of the fission yeasts.</title>
        <authorList>
            <person name="Rhind N."/>
            <person name="Chen Z."/>
            <person name="Yassour M."/>
            <person name="Thompson D.A."/>
            <person name="Haas B.J."/>
            <person name="Habib N."/>
            <person name="Wapinski I."/>
            <person name="Roy S."/>
            <person name="Lin M.F."/>
            <person name="Heiman D.I."/>
            <person name="Young S.K."/>
            <person name="Furuya K."/>
            <person name="Guo Y."/>
            <person name="Pidoux A."/>
            <person name="Chen H.M."/>
            <person name="Robbertse B."/>
            <person name="Goldberg J.M."/>
            <person name="Aoki K."/>
            <person name="Bayne E.H."/>
            <person name="Berlin A.M."/>
            <person name="Desjardins C.A."/>
            <person name="Dobbs E."/>
            <person name="Dukaj L."/>
            <person name="Fan L."/>
            <person name="FitzGerald M.G."/>
            <person name="French C."/>
            <person name="Gujja S."/>
            <person name="Hansen K."/>
            <person name="Keifenheim D."/>
            <person name="Levin J.Z."/>
            <person name="Mosher R.A."/>
            <person name="Mueller C.A."/>
            <person name="Pfiffner J."/>
            <person name="Priest M."/>
            <person name="Russ C."/>
            <person name="Smialowska A."/>
            <person name="Swoboda P."/>
            <person name="Sykes S.M."/>
            <person name="Vaughn M."/>
            <person name="Vengrova S."/>
            <person name="Yoder R."/>
            <person name="Zeng Q."/>
            <person name="Allshire R."/>
            <person name="Baulcombe D."/>
            <person name="Birren B.W."/>
            <person name="Brown W."/>
            <person name="Ekwall K."/>
            <person name="Kellis M."/>
            <person name="Leatherwood J."/>
            <person name="Levin H."/>
            <person name="Margalit H."/>
            <person name="Martienssen R."/>
            <person name="Nieduszynski C.A."/>
            <person name="Spatafora J.W."/>
            <person name="Friedman N."/>
            <person name="Dalgaard J.Z."/>
            <person name="Baumann P."/>
            <person name="Niki H."/>
            <person name="Regev A."/>
            <person name="Nusbaum C."/>
        </authorList>
    </citation>
    <scope>NUCLEOTIDE SEQUENCE [LARGE SCALE GENOMIC DNA]</scope>
    <source>
        <strain evidence="9">yFS275 / FY16936</strain>
    </source>
</reference>
<dbReference type="OMA" id="AQNCKKH"/>
<dbReference type="GO" id="GO:0006828">
    <property type="term" value="P:manganese ion transport"/>
    <property type="evidence" value="ECO:0000318"/>
    <property type="project" value="GO_Central"/>
</dbReference>
<comment type="subcellular location">
    <subcellularLocation>
        <location evidence="1">Membrane</location>
        <topology evidence="1">Multi-pass membrane protein</topology>
    </subcellularLocation>
</comment>
<dbReference type="GO" id="GO:0006825">
    <property type="term" value="P:copper ion transport"/>
    <property type="evidence" value="ECO:0007669"/>
    <property type="project" value="EnsemblFungi"/>
</dbReference>
<dbReference type="EMBL" id="KE651166">
    <property type="protein sequence ID" value="EEB05983.1"/>
    <property type="molecule type" value="Genomic_DNA"/>
</dbReference>
<dbReference type="PANTHER" id="PTHR11706:SF101">
    <property type="entry name" value="MANGANESE TRANSPORTER SMF1"/>
    <property type="match status" value="1"/>
</dbReference>
<keyword evidence="9" id="KW-1185">Reference proteome</keyword>
<keyword evidence="3 6" id="KW-1133">Transmembrane helix</keyword>
<feature type="transmembrane region" description="Helical" evidence="6">
    <location>
        <begin position="494"/>
        <end position="516"/>
    </location>
</feature>
<dbReference type="Pfam" id="PF01566">
    <property type="entry name" value="Nramp"/>
    <property type="match status" value="1"/>
</dbReference>
<feature type="transmembrane region" description="Helical" evidence="6">
    <location>
        <begin position="413"/>
        <end position="431"/>
    </location>
</feature>
<feature type="transmembrane region" description="Helical" evidence="6">
    <location>
        <begin position="249"/>
        <end position="269"/>
    </location>
</feature>
<feature type="transmembrane region" description="Helical" evidence="6">
    <location>
        <begin position="205"/>
        <end position="229"/>
    </location>
</feature>
<name>B6JX82_SCHJY</name>
<feature type="transmembrane region" description="Helical" evidence="6">
    <location>
        <begin position="99"/>
        <end position="118"/>
    </location>
</feature>
<dbReference type="eggNOG" id="KOG1291">
    <property type="taxonomic scope" value="Eukaryota"/>
</dbReference>
<keyword evidence="4 6" id="KW-0472">Membrane</keyword>
<evidence type="ECO:0000256" key="4">
    <source>
        <dbReference type="ARBA" id="ARBA00023136"/>
    </source>
</evidence>
<dbReference type="GeneID" id="7050880"/>
<dbReference type="JaponicusDB" id="SJAG_01007">
    <property type="gene designation" value="pdt1"/>
</dbReference>
<evidence type="ECO:0000256" key="2">
    <source>
        <dbReference type="ARBA" id="ARBA00022692"/>
    </source>
</evidence>
<evidence type="ECO:0000256" key="6">
    <source>
        <dbReference type="SAM" id="Phobius"/>
    </source>
</evidence>
<gene>
    <name evidence="8" type="primary">pdt1</name>
    <name evidence="7" type="ORF">SJAG_01007</name>
</gene>
<proteinExistence type="inferred from homology"/>
<dbReference type="VEuPathDB" id="FungiDB:SJAG_01007"/>
<protein>
    <submittedName>
        <fullName evidence="7">Nramp family manganese ion transporter</fullName>
    </submittedName>
</protein>
<organism evidence="7 9">
    <name type="scientific">Schizosaccharomyces japonicus (strain yFS275 / FY16936)</name>
    <name type="common">Fission yeast</name>
    <dbReference type="NCBI Taxonomy" id="402676"/>
    <lineage>
        <taxon>Eukaryota</taxon>
        <taxon>Fungi</taxon>
        <taxon>Dikarya</taxon>
        <taxon>Ascomycota</taxon>
        <taxon>Taphrinomycotina</taxon>
        <taxon>Schizosaccharomycetes</taxon>
        <taxon>Schizosaccharomycetales</taxon>
        <taxon>Schizosaccharomycetaceae</taxon>
        <taxon>Schizosaccharomyces</taxon>
    </lineage>
</organism>
<dbReference type="GO" id="GO:0034755">
    <property type="term" value="P:iron ion transmembrane transport"/>
    <property type="evidence" value="ECO:0000318"/>
    <property type="project" value="GO_Central"/>
</dbReference>
<dbReference type="GO" id="GO:0030026">
    <property type="term" value="P:intracellular manganese ion homeostasis"/>
    <property type="evidence" value="ECO:0000318"/>
    <property type="project" value="GO_Central"/>
</dbReference>
<dbReference type="GO" id="GO:0015691">
    <property type="term" value="P:cadmium ion transport"/>
    <property type="evidence" value="ECO:0007669"/>
    <property type="project" value="EnsemblFungi"/>
</dbReference>
<feature type="transmembrane region" description="Helical" evidence="6">
    <location>
        <begin position="139"/>
        <end position="167"/>
    </location>
</feature>
<dbReference type="RefSeq" id="XP_002172276.1">
    <property type="nucleotide sequence ID" value="XM_002172240.2"/>
</dbReference>